<dbReference type="GO" id="GO:0003824">
    <property type="term" value="F:catalytic activity"/>
    <property type="evidence" value="ECO:0007669"/>
    <property type="project" value="InterPro"/>
</dbReference>
<dbReference type="HOGENOM" id="CLU_000680_35_3_1"/>
<dbReference type="PANTHER" id="PTHR31635:SF196">
    <property type="entry name" value="REVERSE TRANSCRIPTASE DOMAIN-CONTAINING PROTEIN-RELATED"/>
    <property type="match status" value="1"/>
</dbReference>
<evidence type="ECO:0000259" key="3">
    <source>
        <dbReference type="PROSITE" id="PS50878"/>
    </source>
</evidence>
<dbReference type="InterPro" id="IPR036691">
    <property type="entry name" value="Endo/exonu/phosph_ase_sf"/>
</dbReference>
<dbReference type="VEuPathDB" id="AmoebaDB:DDB_G0269098"/>
<protein>
    <recommendedName>
        <fullName evidence="3">Reverse transcriptase domain-containing protein</fullName>
    </recommendedName>
</protein>
<feature type="signal peptide" evidence="2">
    <location>
        <begin position="1"/>
        <end position="18"/>
    </location>
</feature>
<dbReference type="InterPro" id="IPR043502">
    <property type="entry name" value="DNA/RNA_pol_sf"/>
</dbReference>
<proteinExistence type="predicted"/>
<feature type="chain" id="PRO_5004250563" description="Reverse transcriptase domain-containing protein" evidence="2">
    <location>
        <begin position="19"/>
        <end position="1798"/>
    </location>
</feature>
<dbReference type="RefSeq" id="XP_647063.1">
    <property type="nucleotide sequence ID" value="XM_641971.1"/>
</dbReference>
<dbReference type="InterPro" id="IPR005135">
    <property type="entry name" value="Endo/exonuclease/phosphatase"/>
</dbReference>
<dbReference type="eggNOG" id="KOG1075">
    <property type="taxonomic scope" value="Eukaryota"/>
</dbReference>
<reference evidence="4 5" key="1">
    <citation type="journal article" date="2005" name="Nature">
        <title>The genome of the social amoeba Dictyostelium discoideum.</title>
        <authorList>
            <consortium name="The Dictyostelium discoideum Sequencing Consortium"/>
            <person name="Eichinger L."/>
            <person name="Pachebat J.A."/>
            <person name="Glockner G."/>
            <person name="Rajandream M.A."/>
            <person name="Sucgang R."/>
            <person name="Berriman M."/>
            <person name="Song J."/>
            <person name="Olsen R."/>
            <person name="Szafranski K."/>
            <person name="Xu Q."/>
            <person name="Tunggal B."/>
            <person name="Kummerfeld S."/>
            <person name="Madera M."/>
            <person name="Konfortov B.A."/>
            <person name="Rivero F."/>
            <person name="Bankier A.T."/>
            <person name="Lehmann R."/>
            <person name="Hamlin N."/>
            <person name="Davies R."/>
            <person name="Gaudet P."/>
            <person name="Fey P."/>
            <person name="Pilcher K."/>
            <person name="Chen G."/>
            <person name="Saunders D."/>
            <person name="Sodergren E."/>
            <person name="Davis P."/>
            <person name="Kerhornou A."/>
            <person name="Nie X."/>
            <person name="Hall N."/>
            <person name="Anjard C."/>
            <person name="Hemphill L."/>
            <person name="Bason N."/>
            <person name="Farbrother P."/>
            <person name="Desany B."/>
            <person name="Just E."/>
            <person name="Morio T."/>
            <person name="Rost R."/>
            <person name="Churcher C."/>
            <person name="Cooper J."/>
            <person name="Haydock S."/>
            <person name="van Driessche N."/>
            <person name="Cronin A."/>
            <person name="Goodhead I."/>
            <person name="Muzny D."/>
            <person name="Mourier T."/>
            <person name="Pain A."/>
            <person name="Lu M."/>
            <person name="Harper D."/>
            <person name="Lindsay R."/>
            <person name="Hauser H."/>
            <person name="James K."/>
            <person name="Quiles M."/>
            <person name="Madan Babu M."/>
            <person name="Saito T."/>
            <person name="Buchrieser C."/>
            <person name="Wardroper A."/>
            <person name="Felder M."/>
            <person name="Thangavelu M."/>
            <person name="Johnson D."/>
            <person name="Knights A."/>
            <person name="Loulseged H."/>
            <person name="Mungall K."/>
            <person name="Oliver K."/>
            <person name="Price C."/>
            <person name="Quail M.A."/>
            <person name="Urushihara H."/>
            <person name="Hernandez J."/>
            <person name="Rabbinowitsch E."/>
            <person name="Steffen D."/>
            <person name="Sanders M."/>
            <person name="Ma J."/>
            <person name="Kohara Y."/>
            <person name="Sharp S."/>
            <person name="Simmonds M."/>
            <person name="Spiegler S."/>
            <person name="Tivey A."/>
            <person name="Sugano S."/>
            <person name="White B."/>
            <person name="Walker D."/>
            <person name="Woodward J."/>
            <person name="Winckler T."/>
            <person name="Tanaka Y."/>
            <person name="Shaulsky G."/>
            <person name="Schleicher M."/>
            <person name="Weinstock G."/>
            <person name="Rosenthal A."/>
            <person name="Cox E.C."/>
            <person name="Chisholm R.L."/>
            <person name="Gibbs R."/>
            <person name="Loomis W.F."/>
            <person name="Platzer M."/>
            <person name="Kay R.R."/>
            <person name="Williams J."/>
            <person name="Dear P.H."/>
            <person name="Noegel A.A."/>
            <person name="Barrell B."/>
            <person name="Kuspa A."/>
        </authorList>
    </citation>
    <scope>NUCLEOTIDE SEQUENCE [LARGE SCALE GENOMIC DNA]</scope>
    <source>
        <strain evidence="4 5">AX4</strain>
    </source>
</reference>
<dbReference type="FunCoup" id="Q55EF7">
    <property type="interactions" value="1"/>
</dbReference>
<dbReference type="AlphaFoldDB" id="Q55EF7"/>
<dbReference type="InterPro" id="IPR000477">
    <property type="entry name" value="RT_dom"/>
</dbReference>
<dbReference type="KEGG" id="ddi:DDB_G0269098"/>
<sequence length="1798" mass="204582">MRLLLFVIFFIFYQFSNLNSYTLVSTQNQEAIDFVSSVFGITTSSPCDQLICKEISPNSNEYCVDSIIVPKQSSTITISNDLTVFKNLTVLSLGENIILNDQFFNNLNQFNFLISINIFSYSGKISNLIEFPKSLKTINFNYLGSSIPNSIFKSDITSLIIENSLNGYNLNDTMISTNSKLIVFGLPISLKENNLPKNLENLKSLKYFTLYIDNGESIKYSIPDFSSLKLTTVESLVFRFTQSSPSQTWVIPQFINSITTLNNFEIYSNGFKINSTIGFLDLSSLKNNLNLISLNNDFNFNNLDFSNFLNIFIENNNFKQLLPIDTIDFSNLESLQIIKSKVFGLIPNQYCFIKNLNLQNNQLNSTVPSCYLCVGASFSIGNSYYNVSSKGENLIINGNDFGWDLQSLEGPQLVITIPNKEIKVSIPPGEVGTSHSYKTTFYNGSLSFLFNYTYQEEIDSSDSKSSNGESNEISFAIKILLYLPYLFIQYTAIFFLNHTDNNTTNTNNTSTTSTTKNKSAKIDTPKKQTPTNQLSLNKGLDNQLDIIAPPSITRPLSFLEKNNNTINIKCYFNQPHIREELTSKDDTRIQQIHKNIHKLFEDILSPSAFKIIGATAFVNCNVDKLTSIINLQNQLALNIDKLNYRFDISSNDYAIIKTFIKTYSPKHANEAITNNLTKFTSCTSIESFTVTYSYAVAFKSYIITYHLIDHTHNIVDQKIEQPSGITRYIKAATRSVTKHKIQHAKNADMATTIKNAITNPNMNKNNQPPKNNIKTPPINEIANSNRNNNSLQNSGSKAILNESLDINNQSQNNNEISHKRFTENPNNQHNSYQKAVDTLQLLISKLPPRPTISILTELNSSPLQLKHDFPDHIISVTKRGNGVIIINHNPNTLKLKHISTIDGRAILADVIFPNQLPIGILGIYAPASNNTIKKNSYATSLQTLLHNHSTNPIPNQSQHVSIIAGDFNCIHNDNSLLDDIIQSYTYQHHLIDQGEFKNTPTHTHGNRLDRIYTQYNRIDPENIYTQVHQIPSSLSDHNPISTTFSSPFQINKHKKRWILSPGTANDHEAINIINHLITNHNNTSINQFTNWSKVKSKIIKTLKNYQYNKDKQTQRAKQILLEKAAKFKHLEEQCIAEYNIICNKNKLHQNHTNILKKHINGEIPSKYLSAILNKRSKDAKIESIQYGNIITSDPDQIENAFVEFYTNLYSLQICCPITHQLMLNTWPIIKNEYWNGLDSPFIQDEVEAAIKTCNPNKSPGPDGVTNAFYINHLNQVKPILTTLFNDILENPHHITTEFTEGLIHTIYKKGNPLLISNRRPITLLNTDYKILSKVINARLLRILPFIINNNQTGFVPHRFIIDNIININELINYLKSKNLPGIITLFDFFKAFDSISHDSIKRTLIHIGIPIKLINLIHKLLSDSQAKISINGKTTRKFDIKRGVKQGDPISATLFVIVIEILARTINADNSIIGLPISPNPQIKIKFTQFADDSTTYNINYEQQQQSIKHFDNFCASTSSSLNFDKSAIIEINPHKITDKHIINNIPQSKRIPITKKDQSERVLGYFFNHNGLHRKLPETMKTLIKSLVLWKTSGTTLKTKTTIINTYSLSPITYLSYLEEFTKDEEIQINKLISWFMNSPANSESPTLDTNSIEKNTSTIHSRAKIPLMCYDRSLKPLKEGGWGMWNIQLRQVAQKIWIYNRFLQMHKSANNSIYMISWMDQIINKSISSPYLIKIKKEWENYATQIGHLKDKVQILQPILTKNQPSQTLNTNNISLPPTLKEIYSTILNNHQCKSK</sequence>
<dbReference type="SUPFAM" id="SSF56672">
    <property type="entry name" value="DNA/RNA polymerases"/>
    <property type="match status" value="1"/>
</dbReference>
<feature type="compositionally biased region" description="Low complexity" evidence="1">
    <location>
        <begin position="503"/>
        <end position="517"/>
    </location>
</feature>
<dbReference type="Pfam" id="PF00078">
    <property type="entry name" value="RVT_1"/>
    <property type="match status" value="1"/>
</dbReference>
<organism evidence="4 5">
    <name type="scientific">Dictyostelium discoideum</name>
    <name type="common">Social amoeba</name>
    <dbReference type="NCBI Taxonomy" id="44689"/>
    <lineage>
        <taxon>Eukaryota</taxon>
        <taxon>Amoebozoa</taxon>
        <taxon>Evosea</taxon>
        <taxon>Eumycetozoa</taxon>
        <taxon>Dictyostelia</taxon>
        <taxon>Dictyosteliales</taxon>
        <taxon>Dictyosteliaceae</taxon>
        <taxon>Dictyostelium</taxon>
    </lineage>
</organism>
<dbReference type="Proteomes" id="UP000002195">
    <property type="component" value="Unassembled WGS sequence"/>
</dbReference>
<dbReference type="Pfam" id="PF03372">
    <property type="entry name" value="Exo_endo_phos"/>
    <property type="match status" value="1"/>
</dbReference>
<accession>Q55EF7</accession>
<keyword evidence="5" id="KW-1185">Reference proteome</keyword>
<name>Q55EF7_DICDI</name>
<evidence type="ECO:0000313" key="5">
    <source>
        <dbReference type="Proteomes" id="UP000002195"/>
    </source>
</evidence>
<dbReference type="SUPFAM" id="SSF56219">
    <property type="entry name" value="DNase I-like"/>
    <property type="match status" value="1"/>
</dbReference>
<evidence type="ECO:0000256" key="1">
    <source>
        <dbReference type="SAM" id="MobiDB-lite"/>
    </source>
</evidence>
<evidence type="ECO:0000256" key="2">
    <source>
        <dbReference type="SAM" id="SignalP"/>
    </source>
</evidence>
<dbReference type="EMBL" id="AAFI02000004">
    <property type="protein sequence ID" value="EAL73138.1"/>
    <property type="molecule type" value="Genomic_DNA"/>
</dbReference>
<keyword evidence="2" id="KW-0732">Signal</keyword>
<feature type="domain" description="Reverse transcriptase" evidence="3">
    <location>
        <begin position="1287"/>
        <end position="1568"/>
    </location>
</feature>
<feature type="non-terminal residue" evidence="4">
    <location>
        <position position="1798"/>
    </location>
</feature>
<dbReference type="PaxDb" id="44689-DDB0216640"/>
<dbReference type="CDD" id="cd01650">
    <property type="entry name" value="RT_nLTR_like"/>
    <property type="match status" value="1"/>
</dbReference>
<dbReference type="GeneID" id="8616763"/>
<dbReference type="dictyBase" id="DDB_G0306367"/>
<dbReference type="Gene3D" id="3.60.10.10">
    <property type="entry name" value="Endonuclease/exonuclease/phosphatase"/>
    <property type="match status" value="1"/>
</dbReference>
<evidence type="ECO:0000313" key="4">
    <source>
        <dbReference type="EMBL" id="EAL73138.1"/>
    </source>
</evidence>
<comment type="caution">
    <text evidence="4">The sequence shown here is derived from an EMBL/GenBank/DDBJ whole genome shotgun (WGS) entry which is preliminary data.</text>
</comment>
<dbReference type="PROSITE" id="PS50878">
    <property type="entry name" value="RT_POL"/>
    <property type="match status" value="1"/>
</dbReference>
<dbReference type="SMR" id="Q55EF7"/>
<dbReference type="PANTHER" id="PTHR31635">
    <property type="entry name" value="REVERSE TRANSCRIPTASE DOMAIN-CONTAINING PROTEIN-RELATED"/>
    <property type="match status" value="1"/>
</dbReference>
<gene>
    <name evidence="4" type="ORF">DDB_G0269098</name>
</gene>
<feature type="region of interest" description="Disordered" evidence="1">
    <location>
        <begin position="503"/>
        <end position="533"/>
    </location>
</feature>
<dbReference type="InParanoid" id="Q55EF7"/>